<dbReference type="GO" id="GO:0051539">
    <property type="term" value="F:4 iron, 4 sulfur cluster binding"/>
    <property type="evidence" value="ECO:0007669"/>
    <property type="project" value="UniProtKB-KW"/>
</dbReference>
<dbReference type="InterPro" id="IPR050123">
    <property type="entry name" value="Prok_molybdopt-oxidoreductase"/>
</dbReference>
<feature type="compositionally biased region" description="Acidic residues" evidence="6">
    <location>
        <begin position="541"/>
        <end position="550"/>
    </location>
</feature>
<evidence type="ECO:0000256" key="2">
    <source>
        <dbReference type="ARBA" id="ARBA00022723"/>
    </source>
</evidence>
<dbReference type="AlphaFoldDB" id="A0A4V1FXE3"/>
<dbReference type="EMBL" id="CP040330">
    <property type="protein sequence ID" value="QCS40944.1"/>
    <property type="molecule type" value="Genomic_DNA"/>
</dbReference>
<dbReference type="GO" id="GO:0043546">
    <property type="term" value="F:molybdopterin cofactor binding"/>
    <property type="evidence" value="ECO:0007669"/>
    <property type="project" value="InterPro"/>
</dbReference>
<protein>
    <submittedName>
        <fullName evidence="8">Nitrate reductase</fullName>
    </submittedName>
</protein>
<evidence type="ECO:0000259" key="7">
    <source>
        <dbReference type="SMART" id="SM00926"/>
    </source>
</evidence>
<organism evidence="8 9">
    <name type="scientific">Natrinema versiforme</name>
    <dbReference type="NCBI Taxonomy" id="88724"/>
    <lineage>
        <taxon>Archaea</taxon>
        <taxon>Methanobacteriati</taxon>
        <taxon>Methanobacteriota</taxon>
        <taxon>Stenosarchaea group</taxon>
        <taxon>Halobacteria</taxon>
        <taxon>Halobacteriales</taxon>
        <taxon>Natrialbaceae</taxon>
        <taxon>Natrinema</taxon>
    </lineage>
</organism>
<dbReference type="InterPro" id="IPR009010">
    <property type="entry name" value="Asp_de-COase-like_dom_sf"/>
</dbReference>
<dbReference type="Pfam" id="PF01568">
    <property type="entry name" value="Molydop_binding"/>
    <property type="match status" value="1"/>
</dbReference>
<keyword evidence="1" id="KW-0004">4Fe-4S</keyword>
<dbReference type="NCBIfam" id="NF041323">
    <property type="entry name" value="Nitr_red_NasA_Halo"/>
    <property type="match status" value="1"/>
</dbReference>
<name>A0A4V1FXE3_9EURY</name>
<evidence type="ECO:0000256" key="4">
    <source>
        <dbReference type="ARBA" id="ARBA00023004"/>
    </source>
</evidence>
<feature type="region of interest" description="Disordered" evidence="6">
    <location>
        <begin position="541"/>
        <end position="582"/>
    </location>
</feature>
<dbReference type="InterPro" id="IPR006963">
    <property type="entry name" value="Mopterin_OxRdtase_4Fe-4S_dom"/>
</dbReference>
<dbReference type="InterPro" id="IPR054894">
    <property type="entry name" value="Nitr_red_NasA"/>
</dbReference>
<dbReference type="Gene3D" id="3.40.228.10">
    <property type="entry name" value="Dimethylsulfoxide Reductase, domain 2"/>
    <property type="match status" value="1"/>
</dbReference>
<evidence type="ECO:0000256" key="1">
    <source>
        <dbReference type="ARBA" id="ARBA00022485"/>
    </source>
</evidence>
<dbReference type="Proteomes" id="UP000302218">
    <property type="component" value="Chromosome"/>
</dbReference>
<gene>
    <name evidence="8" type="ORF">FEJ81_00760</name>
</gene>
<dbReference type="Gene3D" id="2.40.40.20">
    <property type="match status" value="1"/>
</dbReference>
<dbReference type="SUPFAM" id="SSF50692">
    <property type="entry name" value="ADC-like"/>
    <property type="match status" value="1"/>
</dbReference>
<dbReference type="KEGG" id="nvr:FEJ81_00760"/>
<evidence type="ECO:0000313" key="8">
    <source>
        <dbReference type="EMBL" id="QCS40944.1"/>
    </source>
</evidence>
<dbReference type="Gene3D" id="2.20.25.90">
    <property type="entry name" value="ADC-like domains"/>
    <property type="match status" value="1"/>
</dbReference>
<dbReference type="GO" id="GO:0016491">
    <property type="term" value="F:oxidoreductase activity"/>
    <property type="evidence" value="ECO:0007669"/>
    <property type="project" value="UniProtKB-KW"/>
</dbReference>
<evidence type="ECO:0000256" key="3">
    <source>
        <dbReference type="ARBA" id="ARBA00023002"/>
    </source>
</evidence>
<reference evidence="9" key="1">
    <citation type="submission" date="2019-05" db="EMBL/GenBank/DDBJ databases">
        <title>Genome sequence and methylation pattern of the halophilic Archaeon Natrinema versiforme BOL5-4.</title>
        <authorList>
            <person name="DasSarma P."/>
            <person name="Anton B.P."/>
            <person name="DasSarma S.L."/>
            <person name="Martinez F.L."/>
            <person name="Guzman D."/>
            <person name="Roberts R.J."/>
            <person name="DasSarma S."/>
        </authorList>
    </citation>
    <scope>NUCLEOTIDE SEQUENCE [LARGE SCALE GENOMIC DNA]</scope>
    <source>
        <strain evidence="9">BOL5-4</strain>
    </source>
</reference>
<dbReference type="Gene3D" id="3.40.50.740">
    <property type="match status" value="1"/>
</dbReference>
<dbReference type="InterPro" id="IPR006657">
    <property type="entry name" value="MoPterin_dinucl-bd_dom"/>
</dbReference>
<keyword evidence="3" id="KW-0560">Oxidoreductase</keyword>
<dbReference type="OrthoDB" id="23466at2157"/>
<dbReference type="SMART" id="SM00926">
    <property type="entry name" value="Molybdop_Fe4S4"/>
    <property type="match status" value="1"/>
</dbReference>
<sequence>MTELVPTTCMRCAVGCGHVQQAPERGYGLETVRGDAAHPVNQGLACQRGVSETADPGGEWLTRPLERKDGELVPTTWESALQRAAGGLGSALESGGDSVAVLGSGQQTNEAAYALGKLARGGFGTRYYDANTTLCMASAVTAYYDAFGSDAPPPTYDDIPEAESHVVWGANPAAAHPVMFRWIRQSADEDDSELIVVDPVHSETAEVADHHVPLEPGGDLALARAVLARVVETDRVDEAFVAEATVGFEELRAELPDAAEAAEMAGVSMDDVDRLADALEDRTLCYWGMGINQSVNGTAAAGALIDLCLATGNLRPGSGPFSLTGQANSMGTRVCSSKGSWPGHRPFADPDHRREVAETWDVSVSRFPDDPGPGPVGIVDAIGDDIDAVYAVATNPVAGMPDATRVREKLEDSFLVVQDAFRSETVEYADVVLPAATWGESEGTTTNMERTISRVRAATETPGGVRTDLTLIGQLADRLVPDLFDNRPEPEAVFDELAALTAGTPADLSGISYDRLEAERAVRWPAPEPDVSAGYRYYEGDESDESDAADDSWSFPTQSGRARFSTGEARPLPEPTDESYPFTLTTARRPDAYNTGVRTREDEPPTARVSPATAAAFAEELEAPADDLEDGDDEQFARVVSRRASVTVSVETDEAIPDGVVWLPIHHPDVNDLTLPDVDPRSNEPNFKQCAVRLESLRERDVRSVAEASA</sequence>
<accession>A0A4V1FXE3</accession>
<dbReference type="Pfam" id="PF04879">
    <property type="entry name" value="Molybdop_Fe4S4"/>
    <property type="match status" value="1"/>
</dbReference>
<dbReference type="GO" id="GO:0016020">
    <property type="term" value="C:membrane"/>
    <property type="evidence" value="ECO:0007669"/>
    <property type="project" value="TreeGrafter"/>
</dbReference>
<feature type="domain" description="4Fe-4S Mo/W bis-MGD-type" evidence="7">
    <location>
        <begin position="2"/>
        <end position="56"/>
    </location>
</feature>
<proteinExistence type="predicted"/>
<keyword evidence="5" id="KW-0411">Iron-sulfur</keyword>
<keyword evidence="4" id="KW-0408">Iron</keyword>
<evidence type="ECO:0000313" key="9">
    <source>
        <dbReference type="Proteomes" id="UP000302218"/>
    </source>
</evidence>
<dbReference type="GO" id="GO:0046872">
    <property type="term" value="F:metal ion binding"/>
    <property type="evidence" value="ECO:0007669"/>
    <property type="project" value="UniProtKB-KW"/>
</dbReference>
<dbReference type="PANTHER" id="PTHR43105">
    <property type="entry name" value="RESPIRATORY NITRATE REDUCTASE"/>
    <property type="match status" value="1"/>
</dbReference>
<evidence type="ECO:0000256" key="6">
    <source>
        <dbReference type="SAM" id="MobiDB-lite"/>
    </source>
</evidence>
<dbReference type="InterPro" id="IPR006656">
    <property type="entry name" value="Mopterin_OxRdtase"/>
</dbReference>
<dbReference type="PIRSF" id="PIRSF000144">
    <property type="entry name" value="CbbBc"/>
    <property type="match status" value="1"/>
</dbReference>
<dbReference type="PANTHER" id="PTHR43105:SF9">
    <property type="entry name" value="NADPH-FE(3+) OXIDOREDUCTASE SUBUNIT ALPHA"/>
    <property type="match status" value="1"/>
</dbReference>
<dbReference type="SUPFAM" id="SSF53706">
    <property type="entry name" value="Formate dehydrogenase/DMSO reductase, domains 1-3"/>
    <property type="match status" value="1"/>
</dbReference>
<keyword evidence="2" id="KW-0479">Metal-binding</keyword>
<dbReference type="Pfam" id="PF00384">
    <property type="entry name" value="Molybdopterin"/>
    <property type="match status" value="1"/>
</dbReference>
<evidence type="ECO:0000256" key="5">
    <source>
        <dbReference type="ARBA" id="ARBA00023014"/>
    </source>
</evidence>